<evidence type="ECO:0000256" key="1">
    <source>
        <dbReference type="ARBA" id="ARBA00022729"/>
    </source>
</evidence>
<keyword evidence="5" id="KW-1185">Reference proteome</keyword>
<dbReference type="STRING" id="319236.BST91_03650"/>
<dbReference type="CDD" id="cd00229">
    <property type="entry name" value="SGNH_hydrolase"/>
    <property type="match status" value="1"/>
</dbReference>
<name>A0A090Q1P8_9FLAO</name>
<accession>A0A090Q1P8</accession>
<evidence type="ECO:0000259" key="3">
    <source>
        <dbReference type="Pfam" id="PF18962"/>
    </source>
</evidence>
<dbReference type="InterPro" id="IPR026444">
    <property type="entry name" value="Secre_tail"/>
</dbReference>
<evidence type="ECO:0000313" key="5">
    <source>
        <dbReference type="Proteomes" id="UP000029221"/>
    </source>
</evidence>
<dbReference type="Pfam" id="PF18962">
    <property type="entry name" value="Por_Secre_tail"/>
    <property type="match status" value="1"/>
</dbReference>
<evidence type="ECO:0000259" key="2">
    <source>
        <dbReference type="Pfam" id="PF13472"/>
    </source>
</evidence>
<evidence type="ECO:0000313" key="4">
    <source>
        <dbReference type="EMBL" id="GAK96950.1"/>
    </source>
</evidence>
<comment type="caution">
    <text evidence="4">The sequence shown here is derived from an EMBL/GenBank/DDBJ whole genome shotgun (WGS) entry which is preliminary data.</text>
</comment>
<dbReference type="NCBIfam" id="TIGR04183">
    <property type="entry name" value="Por_Secre_tail"/>
    <property type="match status" value="1"/>
</dbReference>
<gene>
    <name evidence="4" type="ORF">JCM19294_456</name>
</gene>
<sequence>MCAQQRFSFDFGSSSLSRGTYGAVNNVARSFNAGTIDEVRLLNSDGVQTDIILKVTDDFRSVNTSGTSNPDSSLSYQSSQSSDSFFGNTQPFLNSTNPTAAFVLKGLSPSKFYSFEIFASRMGVTDNRETSYLISGQSSQTVYLNPSNNTDQTIELLNVQPNAQGEINIQLTAGPNNTSSSGFFYINAMELIEHDTTLSSVIITNQLELLYPKQLATWESGKTVEFKWRSSGITTVDIEATQDNGASWFTVSTVPAVTGRFTYTVPSNTGIYQFRISGNGLSEQSNDIRIIPDDGVSYDIFILGSSTAAGTGPSHEINTWVNKYERYLYELDTRYRVENLAVGGQVTYNLLPSGSSIPTGVNETVNNNGNISAAINSTADGVIINLPSNDAARSYSVNDQLANYAIIMAEASSYWIPVWQTTPQPRDFGNNTSKLSIQQGMLAATWQQYPSTTVDFWSGLPVPGDNGLLDEFDSGDGVHVNNAAHQLFFERMIQSGIHTDIKNRVDNLLITDHSEITELSIHPNPVHNFLYIDTLKSFTDFLIIDTMGRTIKTGTTKNSIDVSKITSGIYFLNIGGQTFRVIKS</sequence>
<dbReference type="SUPFAM" id="SSF52266">
    <property type="entry name" value="SGNH hydrolase"/>
    <property type="match status" value="1"/>
</dbReference>
<feature type="domain" description="SGNH hydrolase-type esterase" evidence="2">
    <location>
        <begin position="303"/>
        <end position="487"/>
    </location>
</feature>
<dbReference type="Pfam" id="PF13472">
    <property type="entry name" value="Lipase_GDSL_2"/>
    <property type="match status" value="1"/>
</dbReference>
<dbReference type="GO" id="GO:0016788">
    <property type="term" value="F:hydrolase activity, acting on ester bonds"/>
    <property type="evidence" value="ECO:0007669"/>
    <property type="project" value="UniProtKB-ARBA"/>
</dbReference>
<protein>
    <submittedName>
        <fullName evidence="4">Mll8493 protein</fullName>
    </submittedName>
</protein>
<dbReference type="EMBL" id="BBML01000004">
    <property type="protein sequence ID" value="GAK96950.1"/>
    <property type="molecule type" value="Genomic_DNA"/>
</dbReference>
<dbReference type="AlphaFoldDB" id="A0A090Q1P8"/>
<keyword evidence="1" id="KW-0732">Signal</keyword>
<reference evidence="4" key="1">
    <citation type="journal article" date="2014" name="Genome Announc.">
        <title>Draft Genome Sequences of Marine Flavobacterium Nonlabens Strains NR17, NR24, NR27, NR32, NR33, and Ara13.</title>
        <authorList>
            <person name="Nakanishi M."/>
            <person name="Meirelles P."/>
            <person name="Suzuki R."/>
            <person name="Takatani N."/>
            <person name="Mino S."/>
            <person name="Suda W."/>
            <person name="Oshima K."/>
            <person name="Hattori M."/>
            <person name="Ohkuma M."/>
            <person name="Hosokawa M."/>
            <person name="Miyashita K."/>
            <person name="Thompson F.L."/>
            <person name="Niwa A."/>
            <person name="Sawabe T."/>
            <person name="Sawabe T."/>
        </authorList>
    </citation>
    <scope>NUCLEOTIDE SEQUENCE [LARGE SCALE GENOMIC DNA]</scope>
    <source>
        <strain evidence="4">JCM 19294</strain>
    </source>
</reference>
<dbReference type="InterPro" id="IPR036514">
    <property type="entry name" value="SGNH_hydro_sf"/>
</dbReference>
<dbReference type="Gene3D" id="3.40.50.1110">
    <property type="entry name" value="SGNH hydrolase"/>
    <property type="match status" value="1"/>
</dbReference>
<organism evidence="4 5">
    <name type="scientific">Nonlabens tegetincola</name>
    <dbReference type="NCBI Taxonomy" id="323273"/>
    <lineage>
        <taxon>Bacteria</taxon>
        <taxon>Pseudomonadati</taxon>
        <taxon>Bacteroidota</taxon>
        <taxon>Flavobacteriia</taxon>
        <taxon>Flavobacteriales</taxon>
        <taxon>Flavobacteriaceae</taxon>
        <taxon>Nonlabens</taxon>
    </lineage>
</organism>
<proteinExistence type="predicted"/>
<dbReference type="Proteomes" id="UP000029221">
    <property type="component" value="Unassembled WGS sequence"/>
</dbReference>
<feature type="domain" description="Secretion system C-terminal sorting" evidence="3">
    <location>
        <begin position="521"/>
        <end position="579"/>
    </location>
</feature>
<dbReference type="eggNOG" id="COG2755">
    <property type="taxonomic scope" value="Bacteria"/>
</dbReference>
<dbReference type="InterPro" id="IPR013830">
    <property type="entry name" value="SGNH_hydro"/>
</dbReference>